<dbReference type="Gene3D" id="3.30.70.100">
    <property type="match status" value="1"/>
</dbReference>
<reference evidence="1 2" key="1">
    <citation type="journal article" date="2024" name="Chem. Sci.">
        <title>Discovery of megapolipeptins by genome mining of a Burkholderiales bacteria collection.</title>
        <authorList>
            <person name="Paulo B.S."/>
            <person name="Recchia M.J.J."/>
            <person name="Lee S."/>
            <person name="Fergusson C.H."/>
            <person name="Romanowski S.B."/>
            <person name="Hernandez A."/>
            <person name="Krull N."/>
            <person name="Liu D.Y."/>
            <person name="Cavanagh H."/>
            <person name="Bos A."/>
            <person name="Gray C.A."/>
            <person name="Murphy B.T."/>
            <person name="Linington R.G."/>
            <person name="Eustaquio A.S."/>
        </authorList>
    </citation>
    <scope>NUCLEOTIDE SEQUENCE [LARGE SCALE GENOMIC DNA]</scope>
    <source>
        <strain evidence="1 2">RL17-338-BIC-A</strain>
    </source>
</reference>
<dbReference type="EMBL" id="JAQQCF010000009">
    <property type="protein sequence ID" value="MFM0637599.1"/>
    <property type="molecule type" value="Genomic_DNA"/>
</dbReference>
<protein>
    <submittedName>
        <fullName evidence="1">EthD family reductase</fullName>
    </submittedName>
</protein>
<dbReference type="InterPro" id="IPR009799">
    <property type="entry name" value="EthD_dom"/>
</dbReference>
<evidence type="ECO:0000313" key="1">
    <source>
        <dbReference type="EMBL" id="MFM0637599.1"/>
    </source>
</evidence>
<dbReference type="SUPFAM" id="SSF54909">
    <property type="entry name" value="Dimeric alpha+beta barrel"/>
    <property type="match status" value="1"/>
</dbReference>
<proteinExistence type="predicted"/>
<gene>
    <name evidence="1" type="ORF">PQQ63_12940</name>
</gene>
<accession>A0ABW9DSM7</accession>
<organism evidence="1 2">
    <name type="scientific">Paraburkholderia metrosideri</name>
    <dbReference type="NCBI Taxonomy" id="580937"/>
    <lineage>
        <taxon>Bacteria</taxon>
        <taxon>Pseudomonadati</taxon>
        <taxon>Pseudomonadota</taxon>
        <taxon>Betaproteobacteria</taxon>
        <taxon>Burkholderiales</taxon>
        <taxon>Burkholderiaceae</taxon>
        <taxon>Paraburkholderia</taxon>
    </lineage>
</organism>
<keyword evidence="2" id="KW-1185">Reference proteome</keyword>
<dbReference type="NCBIfam" id="TIGR02118">
    <property type="entry name" value="EthD family reductase"/>
    <property type="match status" value="1"/>
</dbReference>
<dbReference type="RefSeq" id="WP_408336276.1">
    <property type="nucleotide sequence ID" value="NZ_JAQQCF010000009.1"/>
</dbReference>
<dbReference type="Proteomes" id="UP001629432">
    <property type="component" value="Unassembled WGS sequence"/>
</dbReference>
<name>A0ABW9DSM7_9BURK</name>
<dbReference type="InterPro" id="IPR011008">
    <property type="entry name" value="Dimeric_a/b-barrel"/>
</dbReference>
<evidence type="ECO:0000313" key="2">
    <source>
        <dbReference type="Proteomes" id="UP001629432"/>
    </source>
</evidence>
<sequence length="242" mass="26762">MEVCLFLLAHCDDAGKARLPVDRSLLEAASREIQGLTPGLTRFVIHLPAESPDSDPLSKTHASSPCCALQWYFDDLGLLETALQADGAMHGIVDRITNAAEFNLTFAQQVMAVRPFTTPNPGGADPRAERCTYLVSYEGEAEDFNAWLTHYITHHPPLMAQLPGIRELEIYTRLEYRSGLSIPRATAMQRNKVVFDNPEALAAALASPIRAHMKQDFNAFPPYSGPTPHFPMRSIYGNLKPT</sequence>
<comment type="caution">
    <text evidence="1">The sequence shown here is derived from an EMBL/GenBank/DDBJ whole genome shotgun (WGS) entry which is preliminary data.</text>
</comment>